<accession>A0A8D8Y521</accession>
<feature type="binding site" evidence="8">
    <location>
        <position position="63"/>
    </location>
    <ligand>
        <name>Zn(2+)</name>
        <dbReference type="ChEBI" id="CHEBI:29105"/>
    </ligand>
</feature>
<dbReference type="GO" id="GO:0000981">
    <property type="term" value="F:DNA-binding transcription factor activity, RNA polymerase II-specific"/>
    <property type="evidence" value="ECO:0007669"/>
    <property type="project" value="TreeGrafter"/>
</dbReference>
<dbReference type="Gene3D" id="3.40.1800.20">
    <property type="match status" value="1"/>
</dbReference>
<feature type="binding site" evidence="8">
    <location>
        <position position="20"/>
    </location>
    <ligand>
        <name>Zn(2+)</name>
        <dbReference type="ChEBI" id="CHEBI:29105"/>
    </ligand>
</feature>
<dbReference type="InterPro" id="IPR013087">
    <property type="entry name" value="Znf_C2H2_type"/>
</dbReference>
<dbReference type="PROSITE" id="PS50157">
    <property type="entry name" value="ZINC_FINGER_C2H2_2"/>
    <property type="match status" value="8"/>
</dbReference>
<feature type="compositionally biased region" description="Basic and acidic residues" evidence="9">
    <location>
        <begin position="183"/>
        <end position="192"/>
    </location>
</feature>
<feature type="binding site" evidence="8">
    <location>
        <position position="17"/>
    </location>
    <ligand>
        <name>Zn(2+)</name>
        <dbReference type="ChEBI" id="CHEBI:29105"/>
    </ligand>
</feature>
<evidence type="ECO:0000256" key="7">
    <source>
        <dbReference type="PROSITE-ProRule" id="PRU00042"/>
    </source>
</evidence>
<reference evidence="12" key="1">
    <citation type="submission" date="2021-05" db="EMBL/GenBank/DDBJ databases">
        <authorList>
            <person name="Alioto T."/>
            <person name="Alioto T."/>
            <person name="Gomez Garrido J."/>
        </authorList>
    </citation>
    <scope>NUCLEOTIDE SEQUENCE</scope>
</reference>
<sequence>MADDPDWAPKQDMSLLCRVCANQHDYLIPIFEGEGLDHDMPTKMEKHLPIKVRENDKLPTQMCYQCASTIIAWSDLHTNCLEADKKLTRMLRINEKKSASAAGLDDDGGSDHYEDAYDAGGGGGDEDEDFEKEIKQLISDAGVELGSSSGSGTTKQKLNKPPSAKPAAARVSRKRKSEATTPVKRESKKSKSEAAAGSSSSGTVALLKPKEENVSGDDRWVCCKCNAIEISCLELASHCTDEHVAGKSDSIQCGLCDGLWLEHKYREVEPSHTDVPVKIEVDLNIETFWCALCGEKFTEKITLESHIKLVHTIIKQESLVLPLQNFRRKQLHRVQVLSFLCFSCDVTLRSEQEYLNHLRVCCPQYDEEIVCVKEKCSKKEDLTWFVCLICRTSQTSIVAMKSHLDKVHGYVGDEYRTESTLCCQHCNTMFLDLVHFDTHLCGENEKCLLCEEKFSELGSLWSHMFEKHASTDVLMCTQCPTRVLDKKDLSKHMLLSHAVIVRLKSVVMRSTRTIKDTSRVLVDGKEKYVCKECPSTLNSFSSLTRHMMYAHCDETPYACDRCSKAFKTKNKLNIHYNSVHERTRSYDCQFCGRGFAISSNLTKHLRIHTGEKPYVCDECGMDFAQSSSLYSHKITHARNLCFVCSHCSKAFLRPWQLQKHMNSIHLGVTAPRSHVCETCGKGFRTNSEMRRHQETHSLERNYLCEFCNATFAVKKYLTQHYKTHRLT</sequence>
<feature type="compositionally biased region" description="Low complexity" evidence="9">
    <location>
        <begin position="193"/>
        <end position="202"/>
    </location>
</feature>
<dbReference type="Pfam" id="PF00096">
    <property type="entry name" value="zf-C2H2"/>
    <property type="match status" value="5"/>
</dbReference>
<comment type="subcellular location">
    <subcellularLocation>
        <location evidence="1">Nucleus</location>
    </subcellularLocation>
</comment>
<keyword evidence="5 8" id="KW-0862">Zinc</keyword>
<evidence type="ECO:0000256" key="8">
    <source>
        <dbReference type="PROSITE-ProRule" id="PRU01263"/>
    </source>
</evidence>
<feature type="domain" description="C2H2-type" evidence="10">
    <location>
        <begin position="614"/>
        <end position="637"/>
    </location>
</feature>
<feature type="domain" description="ZAD" evidence="11">
    <location>
        <begin position="15"/>
        <end position="90"/>
    </location>
</feature>
<feature type="domain" description="C2H2-type" evidence="10">
    <location>
        <begin position="557"/>
        <end position="585"/>
    </location>
</feature>
<protein>
    <submittedName>
        <fullName evidence="12">Zinc finger protein 41</fullName>
    </submittedName>
</protein>
<evidence type="ECO:0000313" key="12">
    <source>
        <dbReference type="EMBL" id="CAG6718445.1"/>
    </source>
</evidence>
<dbReference type="PANTHER" id="PTHR24408:SF61">
    <property type="entry name" value="E3 SUMO-PROTEIN LIGASE ZNF451"/>
    <property type="match status" value="1"/>
</dbReference>
<evidence type="ECO:0000256" key="2">
    <source>
        <dbReference type="ARBA" id="ARBA00022723"/>
    </source>
</evidence>
<dbReference type="InterPro" id="IPR036236">
    <property type="entry name" value="Znf_C2H2_sf"/>
</dbReference>
<feature type="region of interest" description="Disordered" evidence="9">
    <location>
        <begin position="143"/>
        <end position="204"/>
    </location>
</feature>
<dbReference type="Pfam" id="PF07776">
    <property type="entry name" value="zf-AD"/>
    <property type="match status" value="1"/>
</dbReference>
<evidence type="ECO:0000256" key="9">
    <source>
        <dbReference type="SAM" id="MobiDB-lite"/>
    </source>
</evidence>
<evidence type="ECO:0000256" key="5">
    <source>
        <dbReference type="ARBA" id="ARBA00022833"/>
    </source>
</evidence>
<dbReference type="PROSITE" id="PS00028">
    <property type="entry name" value="ZINC_FINGER_C2H2_1"/>
    <property type="match status" value="10"/>
</dbReference>
<feature type="domain" description="C2H2-type" evidence="10">
    <location>
        <begin position="528"/>
        <end position="556"/>
    </location>
</feature>
<dbReference type="EMBL" id="HBUF01357378">
    <property type="protein sequence ID" value="CAG6718445.1"/>
    <property type="molecule type" value="Transcribed_RNA"/>
</dbReference>
<dbReference type="FunFam" id="3.30.160.60:FF:000557">
    <property type="entry name" value="zinc finger and SCAN domain-containing protein 29"/>
    <property type="match status" value="1"/>
</dbReference>
<name>A0A8D8Y521_9HEMI</name>
<dbReference type="Gene3D" id="3.30.160.60">
    <property type="entry name" value="Classic Zinc Finger"/>
    <property type="match status" value="6"/>
</dbReference>
<feature type="domain" description="C2H2-type" evidence="10">
    <location>
        <begin position="586"/>
        <end position="613"/>
    </location>
</feature>
<feature type="domain" description="C2H2-type" evidence="10">
    <location>
        <begin position="642"/>
        <end position="670"/>
    </location>
</feature>
<dbReference type="GO" id="GO:0005634">
    <property type="term" value="C:nucleus"/>
    <property type="evidence" value="ECO:0007669"/>
    <property type="project" value="UniProtKB-SubCell"/>
</dbReference>
<feature type="domain" description="C2H2-type" evidence="10">
    <location>
        <begin position="288"/>
        <end position="316"/>
    </location>
</feature>
<dbReference type="GO" id="GO:0008270">
    <property type="term" value="F:zinc ion binding"/>
    <property type="evidence" value="ECO:0007669"/>
    <property type="project" value="UniProtKB-UniRule"/>
</dbReference>
<dbReference type="PANTHER" id="PTHR24408">
    <property type="entry name" value="ZINC FINGER PROTEIN"/>
    <property type="match status" value="1"/>
</dbReference>
<keyword evidence="4 7" id="KW-0863">Zinc-finger</keyword>
<keyword evidence="6" id="KW-0539">Nucleus</keyword>
<dbReference type="GO" id="GO:0043565">
    <property type="term" value="F:sequence-specific DNA binding"/>
    <property type="evidence" value="ECO:0007669"/>
    <property type="project" value="TreeGrafter"/>
</dbReference>
<dbReference type="InterPro" id="IPR012934">
    <property type="entry name" value="Znf_AD"/>
</dbReference>
<organism evidence="12">
    <name type="scientific">Cacopsylla melanoneura</name>
    <dbReference type="NCBI Taxonomy" id="428564"/>
    <lineage>
        <taxon>Eukaryota</taxon>
        <taxon>Metazoa</taxon>
        <taxon>Ecdysozoa</taxon>
        <taxon>Arthropoda</taxon>
        <taxon>Hexapoda</taxon>
        <taxon>Insecta</taxon>
        <taxon>Pterygota</taxon>
        <taxon>Neoptera</taxon>
        <taxon>Paraneoptera</taxon>
        <taxon>Hemiptera</taxon>
        <taxon>Sternorrhyncha</taxon>
        <taxon>Psylloidea</taxon>
        <taxon>Psyllidae</taxon>
        <taxon>Psyllinae</taxon>
        <taxon>Cacopsylla</taxon>
    </lineage>
</organism>
<dbReference type="SMART" id="SM00868">
    <property type="entry name" value="zf-AD"/>
    <property type="match status" value="1"/>
</dbReference>
<evidence type="ECO:0000259" key="11">
    <source>
        <dbReference type="PROSITE" id="PS51915"/>
    </source>
</evidence>
<dbReference type="SMART" id="SM00355">
    <property type="entry name" value="ZnF_C2H2"/>
    <property type="match status" value="13"/>
</dbReference>
<dbReference type="AlphaFoldDB" id="A0A8D8Y521"/>
<dbReference type="PROSITE" id="PS51915">
    <property type="entry name" value="ZAD"/>
    <property type="match status" value="1"/>
</dbReference>
<dbReference type="FunFam" id="3.30.160.60:FF:001498">
    <property type="entry name" value="Zinc finger protein 404"/>
    <property type="match status" value="1"/>
</dbReference>
<feature type="region of interest" description="Disordered" evidence="9">
    <location>
        <begin position="98"/>
        <end position="128"/>
    </location>
</feature>
<dbReference type="SUPFAM" id="SSF57716">
    <property type="entry name" value="Glucocorticoid receptor-like (DNA-binding domain)"/>
    <property type="match status" value="1"/>
</dbReference>
<keyword evidence="2 8" id="KW-0479">Metal-binding</keyword>
<evidence type="ECO:0000259" key="10">
    <source>
        <dbReference type="PROSITE" id="PS50157"/>
    </source>
</evidence>
<evidence type="ECO:0000256" key="3">
    <source>
        <dbReference type="ARBA" id="ARBA00022737"/>
    </source>
</evidence>
<feature type="domain" description="C2H2-type" evidence="10">
    <location>
        <begin position="702"/>
        <end position="727"/>
    </location>
</feature>
<evidence type="ECO:0000256" key="4">
    <source>
        <dbReference type="ARBA" id="ARBA00022771"/>
    </source>
</evidence>
<proteinExistence type="predicted"/>
<evidence type="ECO:0000256" key="6">
    <source>
        <dbReference type="ARBA" id="ARBA00023242"/>
    </source>
</evidence>
<dbReference type="SUPFAM" id="SSF57667">
    <property type="entry name" value="beta-beta-alpha zinc fingers"/>
    <property type="match status" value="3"/>
</dbReference>
<keyword evidence="3" id="KW-0677">Repeat</keyword>
<feature type="binding site" evidence="8">
    <location>
        <position position="66"/>
    </location>
    <ligand>
        <name>Zn(2+)</name>
        <dbReference type="ChEBI" id="CHEBI:29105"/>
    </ligand>
</feature>
<evidence type="ECO:0000256" key="1">
    <source>
        <dbReference type="ARBA" id="ARBA00004123"/>
    </source>
</evidence>
<feature type="domain" description="C2H2-type" evidence="10">
    <location>
        <begin position="674"/>
        <end position="701"/>
    </location>
</feature>